<dbReference type="RefSeq" id="WP_210117539.1">
    <property type="nucleotide sequence ID" value="NZ_CP054257.1"/>
</dbReference>
<reference evidence="1" key="2">
    <citation type="journal article" date="2021" name="Microbiol. Resour. Announc.">
        <title>Complete Genome Sequences of Three Human Oral Treponema parvum Isolates.</title>
        <authorList>
            <person name="Zeng H."/>
            <person name="Watt R.M."/>
        </authorList>
    </citation>
    <scope>NUCLEOTIDE SEQUENCE</scope>
    <source>
        <strain evidence="1">ATCC 700773</strain>
    </source>
</reference>
<accession>A0A975EXK2</accession>
<dbReference type="EMBL" id="CP054257">
    <property type="protein sequence ID" value="QTQ10742.1"/>
    <property type="molecule type" value="Genomic_DNA"/>
</dbReference>
<proteinExistence type="predicted"/>
<evidence type="ECO:0000313" key="2">
    <source>
        <dbReference type="Proteomes" id="UP000671995"/>
    </source>
</evidence>
<protein>
    <submittedName>
        <fullName evidence="1">Uncharacterized protein</fullName>
    </submittedName>
</protein>
<dbReference type="AlphaFoldDB" id="A0A975EXK2"/>
<dbReference type="Proteomes" id="UP000671995">
    <property type="component" value="Chromosome"/>
</dbReference>
<gene>
    <name evidence="1" type="ORF">HRI96_00115</name>
</gene>
<sequence>MRQTINSGNDSINNQAEIINNYYENKKYFDLSDSNSRQKFFMNCIAEIIKKEHIEIISINQLKTKLALEIFHNCANSEYNYSMEELLPSFNAFIESSIFSKEEGYKLSFGV</sequence>
<evidence type="ECO:0000313" key="1">
    <source>
        <dbReference type="EMBL" id="QTQ10742.1"/>
    </source>
</evidence>
<organism evidence="1 2">
    <name type="scientific">Treponema parvum</name>
    <dbReference type="NCBI Taxonomy" id="138851"/>
    <lineage>
        <taxon>Bacteria</taxon>
        <taxon>Pseudomonadati</taxon>
        <taxon>Spirochaetota</taxon>
        <taxon>Spirochaetia</taxon>
        <taxon>Spirochaetales</taxon>
        <taxon>Treponemataceae</taxon>
        <taxon>Treponema</taxon>
    </lineage>
</organism>
<name>A0A975EXK2_9SPIR</name>
<reference evidence="1" key="1">
    <citation type="submission" date="2020-05" db="EMBL/GenBank/DDBJ databases">
        <authorList>
            <person name="Zeng H."/>
            <person name="Chan Y.K."/>
            <person name="Watt R.M."/>
        </authorList>
    </citation>
    <scope>NUCLEOTIDE SEQUENCE</scope>
    <source>
        <strain evidence="1">ATCC 700773</strain>
    </source>
</reference>